<sequence length="90" mass="10210">MSDTIQFIPQRRFYDTATVAETHRRLLAEGHNISENALRGFIRQGILPAVKIGRKSLLYYPNVIKLLTEGNNHVSSDDERPSYIPAKISV</sequence>
<evidence type="ECO:0000313" key="2">
    <source>
        <dbReference type="Proteomes" id="UP000641741"/>
    </source>
</evidence>
<comment type="caution">
    <text evidence="1">The sequence shown here is derived from an EMBL/GenBank/DDBJ whole genome shotgun (WGS) entry which is preliminary data.</text>
</comment>
<evidence type="ECO:0000313" key="1">
    <source>
        <dbReference type="EMBL" id="MBC5696588.1"/>
    </source>
</evidence>
<reference evidence="1 2" key="1">
    <citation type="submission" date="2020-08" db="EMBL/GenBank/DDBJ databases">
        <title>Genome public.</title>
        <authorList>
            <person name="Liu C."/>
            <person name="Sun Q."/>
        </authorList>
    </citation>
    <scope>NUCLEOTIDE SEQUENCE [LARGE SCALE GENOMIC DNA]</scope>
    <source>
        <strain evidence="1 2">M2</strain>
    </source>
</reference>
<organism evidence="1 2">
    <name type="scientific">Agathobaculum hominis</name>
    <dbReference type="NCBI Taxonomy" id="2763014"/>
    <lineage>
        <taxon>Bacteria</taxon>
        <taxon>Bacillati</taxon>
        <taxon>Bacillota</taxon>
        <taxon>Clostridia</taxon>
        <taxon>Eubacteriales</taxon>
        <taxon>Butyricicoccaceae</taxon>
        <taxon>Agathobaculum</taxon>
    </lineage>
</organism>
<name>A0ABR7GQM4_9FIRM</name>
<dbReference type="RefSeq" id="WP_186970656.1">
    <property type="nucleotide sequence ID" value="NZ_JACOPK010000012.1"/>
</dbReference>
<evidence type="ECO:0008006" key="3">
    <source>
        <dbReference type="Google" id="ProtNLM"/>
    </source>
</evidence>
<dbReference type="EMBL" id="JACOPK010000012">
    <property type="protein sequence ID" value="MBC5696588.1"/>
    <property type="molecule type" value="Genomic_DNA"/>
</dbReference>
<protein>
    <recommendedName>
        <fullName evidence="3">DNA-binding protein</fullName>
    </recommendedName>
</protein>
<gene>
    <name evidence="1" type="ORF">H8S02_11660</name>
</gene>
<keyword evidence="2" id="KW-1185">Reference proteome</keyword>
<proteinExistence type="predicted"/>
<dbReference type="Proteomes" id="UP000641741">
    <property type="component" value="Unassembled WGS sequence"/>
</dbReference>
<accession>A0ABR7GQM4</accession>